<sequence length="1213" mass="142066">MKNNKYKLLFLFLFCLLFSANLSAEETVIEMETEKSIIDIEKEAIEATDGVILKYGDITIRADSVKKLGGKNVLFAYGNVVFTQGTQTVKANELVFDMDTKKAKILSSESYDTKLKLRFGGEQTLSETNKITIKNGWFTTSPYEEPNYKVNAEELLIYPNRKIVAKKIGVEAGGKTWFKFPYYVASLKPESQRATLFPYIGSDSERGLFGIWGFDYDKGKYAQGFVDFELSAKKKLALKVSNDYTLWPGSSGNVFVRRFVVPIGNHIREWDFEWNHNIVNTPKKEKSERRFYDLGYGLWNFNYKNITTNLVRAADGVLLKDDYTSYVDTYKKIGFYDFKINQELGQNGEFNLDYYWTQNPDALRELTKINDFIVDRDEIDPRKTDVDLYKTLKYTNGNSDVAIKIDNEKFTDINPGYIGDLNSFRNKKNYSIDFKGPKIKFEYLDSNKDEFQEILNLKERDDADNVSLEDSKRWVQTTAYDHRKEAVLTLGNYYPFRQNEFFGYKPKTLSQYLTNNFYFGVETKHSDIKKKEYEYDFTRDNPAFNNLFLDSTTDDNSRIYKVYEDTDKIKRAKKIIYEKYRSQKVNIGNDKIELPIRNSYLAFNFGFENRDYSEVYVPEFSKGRKIEDADSKTGYKILRDAAGNEVKQRPSMNISTLNTKLFTTIFDNTAKINNKYDIKVTNEANFTLQKVNASGAMYNGNDIIDIPTNTLGINNNFNFYLGNMTFNYNFTNFHNRHFSGNWLKSQYVRNYFKFDIANKRFLSFDFISDDEYEFEDFKSERSLSREVQYGYLSDEGNSFLYKYTDKNRQYFPYNEDMGWNRKDNKESVRDRMFSINYNEWGIDYTNIKSKINDIFGTSPNFGEPGLKLQKETHKIGFVYDTSKMKNKKFESDHYFRVSYGFGKKTYRDLNNTPLTISDDRYSSGSDYTTVSLLYRYENNVKPKYEGRDSEGNIVKESNQKDFSVENANKNVIDNVEIKSDDRLFLNSEEEQAYKSYVEEETYKQNKFNLNDFNSKLQDLRKMKKYFQIGLDMEIDGSNSMRQTDLKGFNRLNDLTFKVEAGYLEKFFVRYAFVMEKPDRIYRNDPNRYSQYNFRRHDFETKYMFGPDPDKPWWIGAKVQYVQDGAPKSSDPEIFESSSAARRVNKITLGMATISHRFENLEWEIGAGMKWDKPNNKKLGYYPVVTLKFGIVTFPEKNVQLNYTKGSASFGAGF</sequence>
<keyword evidence="1" id="KW-0732">Signal</keyword>
<dbReference type="GO" id="GO:1990351">
    <property type="term" value="C:transporter complex"/>
    <property type="evidence" value="ECO:0007669"/>
    <property type="project" value="TreeGrafter"/>
</dbReference>
<evidence type="ECO:0000256" key="1">
    <source>
        <dbReference type="SAM" id="SignalP"/>
    </source>
</evidence>
<reference evidence="2 3" key="1">
    <citation type="submission" date="2019-07" db="EMBL/GenBank/DDBJ databases">
        <title>Complete Genome Sequence of Leptotrichia goodfellowii Strain JCM 16774.</title>
        <authorList>
            <person name="Watanabe S."/>
            <person name="Cui L."/>
        </authorList>
    </citation>
    <scope>NUCLEOTIDE SEQUENCE [LARGE SCALE GENOMIC DNA]</scope>
    <source>
        <strain evidence="2 3">JCM16774</strain>
    </source>
</reference>
<organism evidence="2 3">
    <name type="scientific">Pseudoleptotrichia goodfellowii</name>
    <dbReference type="NCBI Taxonomy" id="157692"/>
    <lineage>
        <taxon>Bacteria</taxon>
        <taxon>Fusobacteriati</taxon>
        <taxon>Fusobacteriota</taxon>
        <taxon>Fusobacteriia</taxon>
        <taxon>Fusobacteriales</taxon>
        <taxon>Leptotrichiaceae</taxon>
        <taxon>Pseudoleptotrichia</taxon>
    </lineage>
</organism>
<dbReference type="GO" id="GO:0009279">
    <property type="term" value="C:cell outer membrane"/>
    <property type="evidence" value="ECO:0007669"/>
    <property type="project" value="TreeGrafter"/>
</dbReference>
<dbReference type="KEGG" id="lgo:JCM16774_1992"/>
<dbReference type="AlphaFoldDB" id="A0A510JCL0"/>
<dbReference type="InterPro" id="IPR050218">
    <property type="entry name" value="LptD"/>
</dbReference>
<dbReference type="Proteomes" id="UP000321606">
    <property type="component" value="Chromosome"/>
</dbReference>
<dbReference type="STRING" id="714315.GCA_000516535_01988"/>
<gene>
    <name evidence="2" type="ORF">JCM16774_1992</name>
</gene>
<evidence type="ECO:0000313" key="2">
    <source>
        <dbReference type="EMBL" id="BBM37040.1"/>
    </source>
</evidence>
<name>A0A510JCL0_9FUSO</name>
<accession>A0A510JCL0</accession>
<feature type="chain" id="PRO_5022053290" evidence="1">
    <location>
        <begin position="25"/>
        <end position="1213"/>
    </location>
</feature>
<feature type="signal peptide" evidence="1">
    <location>
        <begin position="1"/>
        <end position="24"/>
    </location>
</feature>
<dbReference type="PANTHER" id="PTHR30189">
    <property type="entry name" value="LPS-ASSEMBLY PROTEIN"/>
    <property type="match status" value="1"/>
</dbReference>
<dbReference type="OrthoDB" id="78058at2"/>
<dbReference type="Gene3D" id="2.60.450.10">
    <property type="entry name" value="Lipopolysaccharide (LPS) transport protein A like domain"/>
    <property type="match status" value="1"/>
</dbReference>
<dbReference type="PANTHER" id="PTHR30189:SF1">
    <property type="entry name" value="LPS-ASSEMBLY PROTEIN LPTD"/>
    <property type="match status" value="1"/>
</dbReference>
<evidence type="ECO:0000313" key="3">
    <source>
        <dbReference type="Proteomes" id="UP000321606"/>
    </source>
</evidence>
<dbReference type="EMBL" id="AP019822">
    <property type="protein sequence ID" value="BBM37040.1"/>
    <property type="molecule type" value="Genomic_DNA"/>
</dbReference>
<protein>
    <submittedName>
        <fullName evidence="2">OstA family protein</fullName>
    </submittedName>
</protein>
<proteinExistence type="predicted"/>